<protein>
    <submittedName>
        <fullName evidence="2">Isochorismatase</fullName>
    </submittedName>
</protein>
<dbReference type="InterPro" id="IPR000868">
    <property type="entry name" value="Isochorismatase-like_dom"/>
</dbReference>
<accession>A0A484HGI9</accession>
<name>A0A484HGI9_9BACT</name>
<dbReference type="Pfam" id="PF00857">
    <property type="entry name" value="Isochorismatase"/>
    <property type="match status" value="1"/>
</dbReference>
<dbReference type="InterPro" id="IPR050993">
    <property type="entry name" value="Isochorismatase_domain"/>
</dbReference>
<dbReference type="PANTHER" id="PTHR14119">
    <property type="entry name" value="HYDROLASE"/>
    <property type="match status" value="1"/>
</dbReference>
<dbReference type="Gene3D" id="3.40.50.850">
    <property type="entry name" value="Isochorismatase-like"/>
    <property type="match status" value="1"/>
</dbReference>
<evidence type="ECO:0000259" key="1">
    <source>
        <dbReference type="Pfam" id="PF00857"/>
    </source>
</evidence>
<dbReference type="EMBL" id="CAACVI010000010">
    <property type="protein sequence ID" value="VEN73484.1"/>
    <property type="molecule type" value="Genomic_DNA"/>
</dbReference>
<evidence type="ECO:0000313" key="2">
    <source>
        <dbReference type="EMBL" id="VEN73484.1"/>
    </source>
</evidence>
<dbReference type="CDD" id="cd01012">
    <property type="entry name" value="YcaC_related"/>
    <property type="match status" value="1"/>
</dbReference>
<dbReference type="SUPFAM" id="SSF52499">
    <property type="entry name" value="Isochorismatase-like hydrolases"/>
    <property type="match status" value="1"/>
</dbReference>
<dbReference type="AlphaFoldDB" id="A0A484HGI9"/>
<reference evidence="2" key="1">
    <citation type="submission" date="2019-01" db="EMBL/GenBank/DDBJ databases">
        <authorList>
            <consortium name="Genoscope - CEA"/>
            <person name="William W."/>
        </authorList>
    </citation>
    <scope>NUCLEOTIDE SEQUENCE</scope>
    <source>
        <strain evidence="2">CR-1</strain>
    </source>
</reference>
<dbReference type="PANTHER" id="PTHR14119:SF3">
    <property type="entry name" value="ISOCHORISMATASE DOMAIN-CONTAINING PROTEIN 2"/>
    <property type="match status" value="1"/>
</dbReference>
<gene>
    <name evidence="2" type="ORF">EPICR_180038</name>
</gene>
<dbReference type="InterPro" id="IPR036380">
    <property type="entry name" value="Isochorismatase-like_sf"/>
</dbReference>
<feature type="domain" description="Isochorismatase-like" evidence="1">
    <location>
        <begin position="9"/>
        <end position="156"/>
    </location>
</feature>
<organism evidence="2">
    <name type="scientific">uncultured Desulfobacteraceae bacterium</name>
    <dbReference type="NCBI Taxonomy" id="218296"/>
    <lineage>
        <taxon>Bacteria</taxon>
        <taxon>Pseudomonadati</taxon>
        <taxon>Thermodesulfobacteriota</taxon>
        <taxon>Desulfobacteria</taxon>
        <taxon>Desulfobacterales</taxon>
        <taxon>Desulfobacteraceae</taxon>
        <taxon>environmental samples</taxon>
    </lineage>
</organism>
<sequence>MLEKDNLVFVIIDIQGKLARLMRDRDSLFQSVQTLIRGMDILKIPILRLEQIPEKLGPTIPEIDALLPAAPPIPKSTFSACGNEAFMAALKALNKSQVLLAGIETHICVYQTAADLVRLGYETEVSVDAVSSRTSLNKETGLEKIRGAGAALTTVETAFFELLKEAGGDAFKKIAALIK</sequence>
<proteinExistence type="predicted"/>